<reference evidence="3" key="1">
    <citation type="journal article" date="2017" name="Nat. Commun.">
        <title>The asparagus genome sheds light on the origin and evolution of a young Y chromosome.</title>
        <authorList>
            <person name="Harkess A."/>
            <person name="Zhou J."/>
            <person name="Xu C."/>
            <person name="Bowers J.E."/>
            <person name="Van der Hulst R."/>
            <person name="Ayyampalayam S."/>
            <person name="Mercati F."/>
            <person name="Riccardi P."/>
            <person name="McKain M.R."/>
            <person name="Kakrana A."/>
            <person name="Tang H."/>
            <person name="Ray J."/>
            <person name="Groenendijk J."/>
            <person name="Arikit S."/>
            <person name="Mathioni S.M."/>
            <person name="Nakano M."/>
            <person name="Shan H."/>
            <person name="Telgmann-Rauber A."/>
            <person name="Kanno A."/>
            <person name="Yue Z."/>
            <person name="Chen H."/>
            <person name="Li W."/>
            <person name="Chen Y."/>
            <person name="Xu X."/>
            <person name="Zhang Y."/>
            <person name="Luo S."/>
            <person name="Chen H."/>
            <person name="Gao J."/>
            <person name="Mao Z."/>
            <person name="Pires J.C."/>
            <person name="Luo M."/>
            <person name="Kudrna D."/>
            <person name="Wing R.A."/>
            <person name="Meyers B.C."/>
            <person name="Yi K."/>
            <person name="Kong H."/>
            <person name="Lavrijsen P."/>
            <person name="Sunseri F."/>
            <person name="Falavigna A."/>
            <person name="Ye Y."/>
            <person name="Leebens-Mack J.H."/>
            <person name="Chen G."/>
        </authorList>
    </citation>
    <scope>NUCLEOTIDE SEQUENCE [LARGE SCALE GENOMIC DNA]</scope>
    <source>
        <strain evidence="3">cv. DH0086</strain>
    </source>
</reference>
<keyword evidence="3" id="KW-1185">Reference proteome</keyword>
<feature type="region of interest" description="Disordered" evidence="1">
    <location>
        <begin position="72"/>
        <end position="99"/>
    </location>
</feature>
<organism evidence="2 3">
    <name type="scientific">Asparagus officinalis</name>
    <name type="common">Garden asparagus</name>
    <dbReference type="NCBI Taxonomy" id="4686"/>
    <lineage>
        <taxon>Eukaryota</taxon>
        <taxon>Viridiplantae</taxon>
        <taxon>Streptophyta</taxon>
        <taxon>Embryophyta</taxon>
        <taxon>Tracheophyta</taxon>
        <taxon>Spermatophyta</taxon>
        <taxon>Magnoliopsida</taxon>
        <taxon>Liliopsida</taxon>
        <taxon>Asparagales</taxon>
        <taxon>Asparagaceae</taxon>
        <taxon>Asparagoideae</taxon>
        <taxon>Asparagus</taxon>
    </lineage>
</organism>
<evidence type="ECO:0000256" key="1">
    <source>
        <dbReference type="SAM" id="MobiDB-lite"/>
    </source>
</evidence>
<dbReference type="EMBL" id="CM007389">
    <property type="protein sequence ID" value="ONK58628.1"/>
    <property type="molecule type" value="Genomic_DNA"/>
</dbReference>
<name>A0A5P1E7T4_ASPOF</name>
<proteinExistence type="predicted"/>
<dbReference type="Gramene" id="ONK58628">
    <property type="protein sequence ID" value="ONK58628"/>
    <property type="gene ID" value="A4U43_C09F15010"/>
</dbReference>
<evidence type="ECO:0000313" key="2">
    <source>
        <dbReference type="EMBL" id="ONK58628.1"/>
    </source>
</evidence>
<feature type="compositionally biased region" description="Low complexity" evidence="1">
    <location>
        <begin position="75"/>
        <end position="92"/>
    </location>
</feature>
<sequence>MVETRRSSASSSSNKRNPKLSKVRSFPLLWIRLIFEIRLKVLIDLFRRGRQRSVFKTAGVIDESTEFAAEEAGEVAEGISTESPRSSAMADASSRDHTQPIPDDHVIIQLYFSDITEYFILEGISTESPRSSAMADASSRDHTQPIPDDHVIIQLLSLEPQYCSDDPFNMISVVDQHASTPDETCGQSDPDHN</sequence>
<protein>
    <submittedName>
        <fullName evidence="2">Uncharacterized protein</fullName>
    </submittedName>
</protein>
<gene>
    <name evidence="2" type="ORF">A4U43_C09F15010</name>
</gene>
<dbReference type="AlphaFoldDB" id="A0A5P1E7T4"/>
<evidence type="ECO:0000313" key="3">
    <source>
        <dbReference type="Proteomes" id="UP000243459"/>
    </source>
</evidence>
<accession>A0A5P1E7T4</accession>
<dbReference type="Proteomes" id="UP000243459">
    <property type="component" value="Chromosome 9"/>
</dbReference>